<keyword evidence="6 12" id="KW-0653">Protein transport</keyword>
<dbReference type="HOGENOM" id="CLU_036138_5_1_9"/>
<comment type="function">
    <text evidence="12">Required for the insertion and/or proper folding and/or complex formation of integral membrane proteins into the membrane. Involved in integration of membrane proteins that insert both dependently and independently of the Sec translocase complex, as well as at least some lipoproteins.</text>
</comment>
<dbReference type="InterPro" id="IPR047196">
    <property type="entry name" value="YidC_ALB_C"/>
</dbReference>
<keyword evidence="11 12" id="KW-0449">Lipoprotein</keyword>
<evidence type="ECO:0000313" key="15">
    <source>
        <dbReference type="EMBL" id="ETW91612.1"/>
    </source>
</evidence>
<feature type="transmembrane region" description="Helical" evidence="12">
    <location>
        <begin position="50"/>
        <end position="75"/>
    </location>
</feature>
<evidence type="ECO:0000256" key="6">
    <source>
        <dbReference type="ARBA" id="ARBA00022927"/>
    </source>
</evidence>
<evidence type="ECO:0000256" key="8">
    <source>
        <dbReference type="ARBA" id="ARBA00023136"/>
    </source>
</evidence>
<gene>
    <name evidence="12" type="primary">yidC</name>
    <name evidence="15" type="ORF">X841_01580</name>
</gene>
<dbReference type="PRINTS" id="PR00701">
    <property type="entry name" value="60KDINNERMP"/>
</dbReference>
<evidence type="ECO:0000256" key="4">
    <source>
        <dbReference type="ARBA" id="ARBA00022692"/>
    </source>
</evidence>
<dbReference type="PATRIC" id="fig|1433289.7.peg.293"/>
<dbReference type="GO" id="GO:0051205">
    <property type="term" value="P:protein insertion into membrane"/>
    <property type="evidence" value="ECO:0007669"/>
    <property type="project" value="TreeGrafter"/>
</dbReference>
<feature type="compositionally biased region" description="Basic residues" evidence="13">
    <location>
        <begin position="292"/>
        <end position="305"/>
    </location>
</feature>
<proteinExistence type="inferred from homology"/>
<dbReference type="EMBL" id="AZJT01000012">
    <property type="protein sequence ID" value="ETW91612.1"/>
    <property type="molecule type" value="Genomic_DNA"/>
</dbReference>
<keyword evidence="10 12" id="KW-0143">Chaperone</keyword>
<dbReference type="GO" id="GO:0015031">
    <property type="term" value="P:protein transport"/>
    <property type="evidence" value="ECO:0007669"/>
    <property type="project" value="UniProtKB-KW"/>
</dbReference>
<dbReference type="RefSeq" id="WP_002949461.1">
    <property type="nucleotide sequence ID" value="NZ_CM002372.1"/>
</dbReference>
<comment type="caution">
    <text evidence="12">Lacks conserved residue(s) required for the propagation of feature annotation.</text>
</comment>
<keyword evidence="9" id="KW-0564">Palmitate</keyword>
<keyword evidence="8 12" id="KW-0472">Membrane</keyword>
<dbReference type="HAMAP" id="MF_01811">
    <property type="entry name" value="YidC_type2"/>
    <property type="match status" value="1"/>
</dbReference>
<comment type="caution">
    <text evidence="15">The sequence shown here is derived from an EMBL/GenBank/DDBJ whole genome shotgun (WGS) entry which is preliminary data.</text>
</comment>
<evidence type="ECO:0000259" key="14">
    <source>
        <dbReference type="Pfam" id="PF02096"/>
    </source>
</evidence>
<evidence type="ECO:0000256" key="12">
    <source>
        <dbReference type="HAMAP-Rule" id="MF_01811"/>
    </source>
</evidence>
<dbReference type="InterPro" id="IPR023060">
    <property type="entry name" value="YidC/YidC1/YidC2_Firmicutes"/>
</dbReference>
<dbReference type="Proteomes" id="UP000024559">
    <property type="component" value="Chromosome"/>
</dbReference>
<dbReference type="GeneID" id="66898175"/>
<dbReference type="Pfam" id="PF02096">
    <property type="entry name" value="60KD_IMP"/>
    <property type="match status" value="1"/>
</dbReference>
<sequence>MNKIQKRLALMGLAASMLLFLSGCVSLDKSGNPTGWVWNLLGRPMSHVITYFANNLGLGFGLGIIFVTIIVRSIILPLGLHQSRSAAYQSAKREYLAPILEPINERLRNAKTQEEKMAAQSELMQAQRENGLSLMGGIGCLPLLIQFPFFSALYYAARYTPGVLKDDFLWFNLGHRDFPLIIIIAALYYFQSWLSIQQVPEEQRKQMAATMYSMPIMMIFFGISSPAAVILYWLVGGIFSIIQQLITNYIIKPRLKEKVAEEFKKNPPKAPRTTPNKRKDVTPKNTQAIANKAKKNRNAGKQNRK</sequence>
<dbReference type="InterPro" id="IPR001708">
    <property type="entry name" value="YidC/ALB3/OXA1/COX18"/>
</dbReference>
<evidence type="ECO:0000256" key="3">
    <source>
        <dbReference type="ARBA" id="ARBA00022475"/>
    </source>
</evidence>
<keyword evidence="3 12" id="KW-1003">Cell membrane</keyword>
<accession>A0A0E2Q5Z7</accession>
<dbReference type="AlphaFoldDB" id="A0A0E2Q5Z7"/>
<evidence type="ECO:0000256" key="10">
    <source>
        <dbReference type="ARBA" id="ARBA00023186"/>
    </source>
</evidence>
<organism evidence="15 16">
    <name type="scientific">Streptococcus thermophilus M17PTZA496</name>
    <dbReference type="NCBI Taxonomy" id="1433289"/>
    <lineage>
        <taxon>Bacteria</taxon>
        <taxon>Bacillati</taxon>
        <taxon>Bacillota</taxon>
        <taxon>Bacilli</taxon>
        <taxon>Lactobacillales</taxon>
        <taxon>Streptococcaceae</taxon>
        <taxon>Streptococcus</taxon>
    </lineage>
</organism>
<dbReference type="PROSITE" id="PS51257">
    <property type="entry name" value="PROKAR_LIPOPROTEIN"/>
    <property type="match status" value="1"/>
</dbReference>
<keyword evidence="5 12" id="KW-0732">Signal</keyword>
<dbReference type="PANTHER" id="PTHR12428">
    <property type="entry name" value="OXA1"/>
    <property type="match status" value="1"/>
</dbReference>
<evidence type="ECO:0000313" key="16">
    <source>
        <dbReference type="Proteomes" id="UP000024559"/>
    </source>
</evidence>
<dbReference type="CDD" id="cd20070">
    <property type="entry name" value="5TM_YidC_Alb3"/>
    <property type="match status" value="1"/>
</dbReference>
<dbReference type="GO" id="GO:0032977">
    <property type="term" value="F:membrane insertase activity"/>
    <property type="evidence" value="ECO:0007669"/>
    <property type="project" value="InterPro"/>
</dbReference>
<evidence type="ECO:0000256" key="1">
    <source>
        <dbReference type="ARBA" id="ARBA00004651"/>
    </source>
</evidence>
<keyword evidence="4 12" id="KW-0812">Transmembrane</keyword>
<feature type="transmembrane region" description="Helical" evidence="12">
    <location>
        <begin position="177"/>
        <end position="196"/>
    </location>
</feature>
<reference evidence="16" key="1">
    <citation type="submission" date="2013-12" db="EMBL/GenBank/DDBJ databases">
        <title>Genome sequences of Streptococcus thermophilus strains MTH17CL396 and M17PTZA496 isolated from Fontina cheese in Valle d'Aosta region (Italy).</title>
        <authorList>
            <person name="Treu L."/>
            <person name="Giacomini A."/>
            <person name="Corich V."/>
            <person name="Vendramin V."/>
            <person name="Bovo B."/>
        </authorList>
    </citation>
    <scope>NUCLEOTIDE SEQUENCE [LARGE SCALE GENOMIC DNA]</scope>
    <source>
        <strain evidence="16">M17PTZA496</strain>
    </source>
</reference>
<comment type="similarity">
    <text evidence="12">Belongs to the OXA1/ALB3/YidC family. Type 2 subfamily.</text>
</comment>
<evidence type="ECO:0000256" key="13">
    <source>
        <dbReference type="SAM" id="MobiDB-lite"/>
    </source>
</evidence>
<feature type="transmembrane region" description="Helical" evidence="12">
    <location>
        <begin position="132"/>
        <end position="157"/>
    </location>
</feature>
<feature type="region of interest" description="Disordered" evidence="13">
    <location>
        <begin position="262"/>
        <end position="305"/>
    </location>
</feature>
<evidence type="ECO:0000256" key="9">
    <source>
        <dbReference type="ARBA" id="ARBA00023139"/>
    </source>
</evidence>
<dbReference type="GO" id="GO:0005886">
    <property type="term" value="C:plasma membrane"/>
    <property type="evidence" value="ECO:0007669"/>
    <property type="project" value="UniProtKB-SubCell"/>
</dbReference>
<evidence type="ECO:0000256" key="2">
    <source>
        <dbReference type="ARBA" id="ARBA00022448"/>
    </source>
</evidence>
<name>A0A0E2Q5Z7_STRTR</name>
<comment type="subcellular location">
    <subcellularLocation>
        <location evidence="1 12">Cell membrane</location>
        <topology evidence="1 12">Multi-pass membrane protein</topology>
    </subcellularLocation>
</comment>
<dbReference type="NCBIfam" id="NF002687">
    <property type="entry name" value="PRK02463.1"/>
    <property type="match status" value="1"/>
</dbReference>
<dbReference type="NCBIfam" id="TIGR03592">
    <property type="entry name" value="yidC_oxa1_cterm"/>
    <property type="match status" value="1"/>
</dbReference>
<evidence type="ECO:0000256" key="11">
    <source>
        <dbReference type="ARBA" id="ARBA00023288"/>
    </source>
</evidence>
<evidence type="ECO:0000256" key="7">
    <source>
        <dbReference type="ARBA" id="ARBA00022989"/>
    </source>
</evidence>
<protein>
    <recommendedName>
        <fullName evidence="12">Membrane protein insertase YidC</fullName>
    </recommendedName>
    <alternativeName>
        <fullName evidence="12">Foldase YidC</fullName>
    </alternativeName>
    <alternativeName>
        <fullName evidence="12">Membrane integrase YidC</fullName>
    </alternativeName>
    <alternativeName>
        <fullName evidence="12">Membrane protein YidC</fullName>
    </alternativeName>
</protein>
<evidence type="ECO:0000256" key="5">
    <source>
        <dbReference type="ARBA" id="ARBA00022729"/>
    </source>
</evidence>
<keyword evidence="7 12" id="KW-1133">Transmembrane helix</keyword>
<keyword evidence="2 12" id="KW-0813">Transport</keyword>
<feature type="domain" description="Membrane insertase YidC/Oxa/ALB C-terminal" evidence="14">
    <location>
        <begin position="60"/>
        <end position="248"/>
    </location>
</feature>
<dbReference type="InterPro" id="IPR028055">
    <property type="entry name" value="YidC/Oxa/ALB_C"/>
</dbReference>
<dbReference type="PANTHER" id="PTHR12428:SF65">
    <property type="entry name" value="CYTOCHROME C OXIDASE ASSEMBLY PROTEIN COX18, MITOCHONDRIAL"/>
    <property type="match status" value="1"/>
</dbReference>